<dbReference type="InterPro" id="IPR035919">
    <property type="entry name" value="EAL_sf"/>
</dbReference>
<dbReference type="OrthoDB" id="8416215at2"/>
<dbReference type="PROSITE" id="PS50112">
    <property type="entry name" value="PAS"/>
    <property type="match status" value="1"/>
</dbReference>
<dbReference type="SUPFAM" id="SSF55073">
    <property type="entry name" value="Nucleotide cyclase"/>
    <property type="match status" value="1"/>
</dbReference>
<reference evidence="7 8" key="1">
    <citation type="submission" date="2017-01" db="EMBL/GenBank/DDBJ databases">
        <title>Genome Sequencing of a Marine Spirillum, Oceanospirillum multiglobuliferum ATCC 33336, from Japan.</title>
        <authorList>
            <person name="Carney J.G."/>
            <person name="Trachtenberg A.M."/>
            <person name="Rheaume B.A."/>
            <person name="Linnane J.D."/>
            <person name="Pitts N.L."/>
            <person name="Mykles D.L."/>
            <person name="Maclea K.S."/>
        </authorList>
    </citation>
    <scope>NUCLEOTIDE SEQUENCE [LARGE SCALE GENOMIC DNA]</scope>
    <source>
        <strain evidence="7 8">ATCC 33336</strain>
    </source>
</reference>
<dbReference type="PANTHER" id="PTHR44757">
    <property type="entry name" value="DIGUANYLATE CYCLASE DGCP"/>
    <property type="match status" value="1"/>
</dbReference>
<dbReference type="InterPro" id="IPR029787">
    <property type="entry name" value="Nucleotide_cyclase"/>
</dbReference>
<feature type="domain" description="PAS" evidence="3">
    <location>
        <begin position="133"/>
        <end position="179"/>
    </location>
</feature>
<dbReference type="CDD" id="cd01949">
    <property type="entry name" value="GGDEF"/>
    <property type="match status" value="1"/>
</dbReference>
<dbReference type="Pfam" id="PF00990">
    <property type="entry name" value="GGDEF"/>
    <property type="match status" value="1"/>
</dbReference>
<dbReference type="Proteomes" id="UP000191418">
    <property type="component" value="Unassembled WGS sequence"/>
</dbReference>
<dbReference type="Gene3D" id="3.30.70.270">
    <property type="match status" value="1"/>
</dbReference>
<evidence type="ECO:0000313" key="8">
    <source>
        <dbReference type="Proteomes" id="UP000191418"/>
    </source>
</evidence>
<evidence type="ECO:0000259" key="5">
    <source>
        <dbReference type="PROSITE" id="PS50883"/>
    </source>
</evidence>
<dbReference type="GO" id="GO:0006355">
    <property type="term" value="P:regulation of DNA-templated transcription"/>
    <property type="evidence" value="ECO:0007669"/>
    <property type="project" value="InterPro"/>
</dbReference>
<dbReference type="InterPro" id="IPR001633">
    <property type="entry name" value="EAL_dom"/>
</dbReference>
<dbReference type="InterPro" id="IPR013767">
    <property type="entry name" value="PAS_fold"/>
</dbReference>
<feature type="domain" description="EAL" evidence="5">
    <location>
        <begin position="428"/>
        <end position="681"/>
    </location>
</feature>
<dbReference type="NCBIfam" id="TIGR00229">
    <property type="entry name" value="sensory_box"/>
    <property type="match status" value="1"/>
</dbReference>
<dbReference type="SMART" id="SM00052">
    <property type="entry name" value="EAL"/>
    <property type="match status" value="1"/>
</dbReference>
<dbReference type="PROSITE" id="PS50883">
    <property type="entry name" value="EAL"/>
    <property type="match status" value="1"/>
</dbReference>
<dbReference type="GO" id="GO:0071111">
    <property type="term" value="F:cyclic-guanylate-specific phosphodiesterase activity"/>
    <property type="evidence" value="ECO:0007669"/>
    <property type="project" value="UniProtKB-EC"/>
</dbReference>
<gene>
    <name evidence="7" type="ORF">BTE48_05010</name>
</gene>
<dbReference type="InterPro" id="IPR000160">
    <property type="entry name" value="GGDEF_dom"/>
</dbReference>
<dbReference type="CDD" id="cd00130">
    <property type="entry name" value="PAS"/>
    <property type="match status" value="1"/>
</dbReference>
<feature type="domain" description="GGDEF" evidence="6">
    <location>
        <begin position="288"/>
        <end position="419"/>
    </location>
</feature>
<dbReference type="SUPFAM" id="SSF55785">
    <property type="entry name" value="PYP-like sensor domain (PAS domain)"/>
    <property type="match status" value="1"/>
</dbReference>
<organism evidence="7 8">
    <name type="scientific">Oceanospirillum multiglobuliferum</name>
    <dbReference type="NCBI Taxonomy" id="64969"/>
    <lineage>
        <taxon>Bacteria</taxon>
        <taxon>Pseudomonadati</taxon>
        <taxon>Pseudomonadota</taxon>
        <taxon>Gammaproteobacteria</taxon>
        <taxon>Oceanospirillales</taxon>
        <taxon>Oceanospirillaceae</taxon>
        <taxon>Oceanospirillum</taxon>
    </lineage>
</organism>
<dbReference type="SMART" id="SM00267">
    <property type="entry name" value="GGDEF"/>
    <property type="match status" value="1"/>
</dbReference>
<evidence type="ECO:0000259" key="6">
    <source>
        <dbReference type="PROSITE" id="PS50887"/>
    </source>
</evidence>
<dbReference type="Pfam" id="PF00563">
    <property type="entry name" value="EAL"/>
    <property type="match status" value="1"/>
</dbReference>
<evidence type="ECO:0000259" key="3">
    <source>
        <dbReference type="PROSITE" id="PS50112"/>
    </source>
</evidence>
<evidence type="ECO:0000259" key="4">
    <source>
        <dbReference type="PROSITE" id="PS50113"/>
    </source>
</evidence>
<dbReference type="InterPro" id="IPR052155">
    <property type="entry name" value="Biofilm_reg_signaling"/>
</dbReference>
<keyword evidence="8" id="KW-1185">Reference proteome</keyword>
<protein>
    <recommendedName>
        <fullName evidence="1">cyclic-guanylate-specific phosphodiesterase</fullName>
        <ecNumber evidence="1">3.1.4.52</ecNumber>
    </recommendedName>
</protein>
<dbReference type="SMART" id="SM00091">
    <property type="entry name" value="PAS"/>
    <property type="match status" value="2"/>
</dbReference>
<comment type="caution">
    <text evidence="7">The sequence shown here is derived from an EMBL/GenBank/DDBJ whole genome shotgun (WGS) entry which is preliminary data.</text>
</comment>
<dbReference type="FunFam" id="3.20.20.450:FF:000001">
    <property type="entry name" value="Cyclic di-GMP phosphodiesterase yahA"/>
    <property type="match status" value="1"/>
</dbReference>
<proteinExistence type="predicted"/>
<dbReference type="InterPro" id="IPR043128">
    <property type="entry name" value="Rev_trsase/Diguanyl_cyclase"/>
</dbReference>
<dbReference type="AlphaFoldDB" id="A0A1V4T6W0"/>
<dbReference type="NCBIfam" id="TIGR00254">
    <property type="entry name" value="GGDEF"/>
    <property type="match status" value="1"/>
</dbReference>
<dbReference type="InterPro" id="IPR000700">
    <property type="entry name" value="PAS-assoc_C"/>
</dbReference>
<keyword evidence="2" id="KW-0973">c-di-GMP</keyword>
<dbReference type="CDD" id="cd01948">
    <property type="entry name" value="EAL"/>
    <property type="match status" value="1"/>
</dbReference>
<evidence type="ECO:0000256" key="1">
    <source>
        <dbReference type="ARBA" id="ARBA00012282"/>
    </source>
</evidence>
<dbReference type="EMBL" id="MTSM01000004">
    <property type="protein sequence ID" value="OPX56332.1"/>
    <property type="molecule type" value="Genomic_DNA"/>
</dbReference>
<dbReference type="InterPro" id="IPR000014">
    <property type="entry name" value="PAS"/>
</dbReference>
<name>A0A1V4T6W0_9GAMM</name>
<dbReference type="SUPFAM" id="SSF141868">
    <property type="entry name" value="EAL domain-like"/>
    <property type="match status" value="1"/>
</dbReference>
<dbReference type="InterPro" id="IPR035965">
    <property type="entry name" value="PAS-like_dom_sf"/>
</dbReference>
<dbReference type="PROSITE" id="PS50887">
    <property type="entry name" value="GGDEF"/>
    <property type="match status" value="1"/>
</dbReference>
<dbReference type="Gene3D" id="3.30.450.20">
    <property type="entry name" value="PAS domain"/>
    <property type="match status" value="1"/>
</dbReference>
<feature type="domain" description="PAC" evidence="4">
    <location>
        <begin position="204"/>
        <end position="258"/>
    </location>
</feature>
<sequence length="692" mass="78286">MSLSKSESSAERKLIPVAPTFRSMVDQLPIPTVLLSSAAQVGYANQAAQRLLTSTDAMALLDLLALEEQKSLLDACANHKAFQLALTLHYPSTTQQSQTSRAVQLQLIPMPEADGQLQAIIKDISEYQQANRLPVHFHQVMQQTEDLIMVTDSHGRIVYINPAFLQQTGYTEAEVLGQNPRILSSGEHDAQFYREMWHTLRSGRSYRSTFINRRRCGETFHEEKTITPIRDEFGQISHFVSTGRDISELLNSEERLNDLRRYDPLTRLPNRQRLAEQFEQHVLLRRRTPMALFLLDLDRLSRINDSLGRAAGDQLLKLVSNRLKEKLGKQFVGRLGSDAFLVMAEGIQTPDQAAQMAQQLQKIMMPPFALTQAELFMSASLGITLYPFDGDQFDELINKAESAMHRCKSTDQGFGFFTEDLTIQTQNRVRLENQLRQALLHKEFHLVFQPRIDLTTGQVKGVEALLRWVRSDGKMVSPADFIPVLEEMGLITSVGEWVLLRACHYASQWVKQGYNLEISVNLSARQLKQPKLVEMIERCLTLTGLPAEHLELELTETSMLEEVEYSIEQLQKVRALGIKIAIDDFGTGYSSLAYLKRLPVNTLKIDRAFVKELEQDSNDINIVRAITQLAHSLQLSVTAEGIETPRQLALLKSLGCNEGQGFLLAKPMTEVDLLHHIKHFDMALLMPVDSPD</sequence>
<evidence type="ECO:0000256" key="2">
    <source>
        <dbReference type="ARBA" id="ARBA00022636"/>
    </source>
</evidence>
<dbReference type="STRING" id="64969.SAMN02745127_00562"/>
<dbReference type="PANTHER" id="PTHR44757:SF2">
    <property type="entry name" value="BIOFILM ARCHITECTURE MAINTENANCE PROTEIN MBAA"/>
    <property type="match status" value="1"/>
</dbReference>
<accession>A0A1V4T6W0</accession>
<dbReference type="PROSITE" id="PS50113">
    <property type="entry name" value="PAC"/>
    <property type="match status" value="1"/>
</dbReference>
<dbReference type="InterPro" id="IPR001610">
    <property type="entry name" value="PAC"/>
</dbReference>
<dbReference type="EC" id="3.1.4.52" evidence="1"/>
<evidence type="ECO:0000313" key="7">
    <source>
        <dbReference type="EMBL" id="OPX56332.1"/>
    </source>
</evidence>
<dbReference type="Pfam" id="PF00989">
    <property type="entry name" value="PAS"/>
    <property type="match status" value="1"/>
</dbReference>
<dbReference type="SMART" id="SM00086">
    <property type="entry name" value="PAC"/>
    <property type="match status" value="1"/>
</dbReference>
<dbReference type="RefSeq" id="WP_159445571.1">
    <property type="nucleotide sequence ID" value="NZ_FUXG01000003.1"/>
</dbReference>
<dbReference type="Gene3D" id="3.20.20.450">
    <property type="entry name" value="EAL domain"/>
    <property type="match status" value="1"/>
</dbReference>